<name>A0A2H1WR46_SPOFR</name>
<keyword evidence="2" id="KW-0732">Signal</keyword>
<dbReference type="OrthoDB" id="6436512at2759"/>
<proteinExistence type="predicted"/>
<feature type="chain" id="PRO_5013655416" evidence="2">
    <location>
        <begin position="18"/>
        <end position="110"/>
    </location>
</feature>
<feature type="transmembrane region" description="Helical" evidence="1">
    <location>
        <begin position="79"/>
        <end position="101"/>
    </location>
</feature>
<protein>
    <submittedName>
        <fullName evidence="3">SFRICE_009972</fullName>
    </submittedName>
</protein>
<reference evidence="3" key="1">
    <citation type="submission" date="2016-07" db="EMBL/GenBank/DDBJ databases">
        <authorList>
            <person name="Bretaudeau A."/>
        </authorList>
    </citation>
    <scope>NUCLEOTIDE SEQUENCE</scope>
    <source>
        <strain evidence="3">Rice</strain>
        <tissue evidence="3">Whole body</tissue>
    </source>
</reference>
<feature type="signal peptide" evidence="2">
    <location>
        <begin position="1"/>
        <end position="17"/>
    </location>
</feature>
<gene>
    <name evidence="3" type="ORF">SFRICE_009972</name>
</gene>
<keyword evidence="1" id="KW-0812">Transmembrane</keyword>
<organism evidence="3">
    <name type="scientific">Spodoptera frugiperda</name>
    <name type="common">Fall armyworm</name>
    <dbReference type="NCBI Taxonomy" id="7108"/>
    <lineage>
        <taxon>Eukaryota</taxon>
        <taxon>Metazoa</taxon>
        <taxon>Ecdysozoa</taxon>
        <taxon>Arthropoda</taxon>
        <taxon>Hexapoda</taxon>
        <taxon>Insecta</taxon>
        <taxon>Pterygota</taxon>
        <taxon>Neoptera</taxon>
        <taxon>Endopterygota</taxon>
        <taxon>Lepidoptera</taxon>
        <taxon>Glossata</taxon>
        <taxon>Ditrysia</taxon>
        <taxon>Noctuoidea</taxon>
        <taxon>Noctuidae</taxon>
        <taxon>Amphipyrinae</taxon>
        <taxon>Spodoptera</taxon>
    </lineage>
</organism>
<evidence type="ECO:0000256" key="1">
    <source>
        <dbReference type="SAM" id="Phobius"/>
    </source>
</evidence>
<keyword evidence="1" id="KW-0472">Membrane</keyword>
<accession>A0A2H1WR46</accession>
<evidence type="ECO:0000313" key="3">
    <source>
        <dbReference type="EMBL" id="SOQ55539.1"/>
    </source>
</evidence>
<feature type="non-terminal residue" evidence="3">
    <location>
        <position position="110"/>
    </location>
</feature>
<evidence type="ECO:0000256" key="2">
    <source>
        <dbReference type="SAM" id="SignalP"/>
    </source>
</evidence>
<keyword evidence="1" id="KW-1133">Transmembrane helix</keyword>
<sequence length="110" mass="12309">MSKVSVVLCILMLTVRSEDVRKRREGRQGKLFTFNTLNEDIKIDLDFTVPFLSIPVKKTMNSAYGLLDFPTININPASLALGGAVVLGTSIAVPFILKYYAHETNERYGR</sequence>
<dbReference type="AlphaFoldDB" id="A0A2H1WR46"/>
<dbReference type="EMBL" id="ODYU01010435">
    <property type="protein sequence ID" value="SOQ55539.1"/>
    <property type="molecule type" value="Genomic_DNA"/>
</dbReference>